<evidence type="ECO:0000256" key="5">
    <source>
        <dbReference type="ARBA" id="ARBA00023242"/>
    </source>
</evidence>
<feature type="compositionally biased region" description="Acidic residues" evidence="6">
    <location>
        <begin position="759"/>
        <end position="768"/>
    </location>
</feature>
<evidence type="ECO:0000256" key="3">
    <source>
        <dbReference type="ARBA" id="ARBA00023125"/>
    </source>
</evidence>
<keyword evidence="2" id="KW-0805">Transcription regulation</keyword>
<keyword evidence="9" id="KW-1185">Reference proteome</keyword>
<proteinExistence type="predicted"/>
<evidence type="ECO:0000259" key="7">
    <source>
        <dbReference type="PROSITE" id="PS50048"/>
    </source>
</evidence>
<dbReference type="PROSITE" id="PS50048">
    <property type="entry name" value="ZN2_CY6_FUNGAL_2"/>
    <property type="match status" value="1"/>
</dbReference>
<evidence type="ECO:0000256" key="1">
    <source>
        <dbReference type="ARBA" id="ARBA00004123"/>
    </source>
</evidence>
<dbReference type="PROSITE" id="PS00463">
    <property type="entry name" value="ZN2_CY6_FUNGAL_1"/>
    <property type="match status" value="1"/>
</dbReference>
<comment type="subcellular location">
    <subcellularLocation>
        <location evidence="1">Nucleus</location>
    </subcellularLocation>
</comment>
<dbReference type="PANTHER" id="PTHR37534">
    <property type="entry name" value="TRANSCRIPTIONAL ACTIVATOR PROTEIN UGA3"/>
    <property type="match status" value="1"/>
</dbReference>
<dbReference type="AlphaFoldDB" id="A0A318YGL8"/>
<evidence type="ECO:0000313" key="9">
    <source>
        <dbReference type="Proteomes" id="UP000247647"/>
    </source>
</evidence>
<dbReference type="PANTHER" id="PTHR37534:SF12">
    <property type="entry name" value="ZN(2)-C6 FUNGAL-TYPE DOMAIN-CONTAINING PROTEIN"/>
    <property type="match status" value="1"/>
</dbReference>
<gene>
    <name evidence="8" type="ORF">BO87DRAFT_85787</name>
</gene>
<evidence type="ECO:0000256" key="6">
    <source>
        <dbReference type="SAM" id="MobiDB-lite"/>
    </source>
</evidence>
<dbReference type="SMART" id="SM00066">
    <property type="entry name" value="GAL4"/>
    <property type="match status" value="1"/>
</dbReference>
<dbReference type="OrthoDB" id="5294180at2759"/>
<dbReference type="GO" id="GO:0003677">
    <property type="term" value="F:DNA binding"/>
    <property type="evidence" value="ECO:0007669"/>
    <property type="project" value="UniProtKB-KW"/>
</dbReference>
<evidence type="ECO:0000313" key="8">
    <source>
        <dbReference type="EMBL" id="PYH33274.1"/>
    </source>
</evidence>
<dbReference type="Pfam" id="PF11951">
    <property type="entry name" value="Fungal_trans_2"/>
    <property type="match status" value="1"/>
</dbReference>
<dbReference type="EMBL" id="KZ821464">
    <property type="protein sequence ID" value="PYH33274.1"/>
    <property type="molecule type" value="Genomic_DNA"/>
</dbReference>
<feature type="domain" description="Zn(2)-C6 fungal-type" evidence="7">
    <location>
        <begin position="44"/>
        <end position="74"/>
    </location>
</feature>
<dbReference type="Pfam" id="PF00172">
    <property type="entry name" value="Zn_clus"/>
    <property type="match status" value="1"/>
</dbReference>
<feature type="region of interest" description="Disordered" evidence="6">
    <location>
        <begin position="251"/>
        <end position="281"/>
    </location>
</feature>
<accession>A0A318YGL8</accession>
<keyword evidence="5" id="KW-0539">Nucleus</keyword>
<dbReference type="Gene3D" id="4.10.240.10">
    <property type="entry name" value="Zn(2)-C6 fungal-type DNA-binding domain"/>
    <property type="match status" value="1"/>
</dbReference>
<dbReference type="GO" id="GO:0008270">
    <property type="term" value="F:zinc ion binding"/>
    <property type="evidence" value="ECO:0007669"/>
    <property type="project" value="InterPro"/>
</dbReference>
<dbReference type="InterPro" id="IPR001138">
    <property type="entry name" value="Zn2Cys6_DnaBD"/>
</dbReference>
<dbReference type="GO" id="GO:0009893">
    <property type="term" value="P:positive regulation of metabolic process"/>
    <property type="evidence" value="ECO:0007669"/>
    <property type="project" value="UniProtKB-ARBA"/>
</dbReference>
<keyword evidence="4" id="KW-0804">Transcription</keyword>
<dbReference type="GeneID" id="37132085"/>
<feature type="region of interest" description="Disordered" evidence="6">
    <location>
        <begin position="1"/>
        <end position="38"/>
    </location>
</feature>
<organism evidence="8 9">
    <name type="scientific">Aspergillus neoniger (strain CBS 115656)</name>
    <dbReference type="NCBI Taxonomy" id="1448310"/>
    <lineage>
        <taxon>Eukaryota</taxon>
        <taxon>Fungi</taxon>
        <taxon>Dikarya</taxon>
        <taxon>Ascomycota</taxon>
        <taxon>Pezizomycotina</taxon>
        <taxon>Eurotiomycetes</taxon>
        <taxon>Eurotiomycetidae</taxon>
        <taxon>Eurotiales</taxon>
        <taxon>Aspergillaceae</taxon>
        <taxon>Aspergillus</taxon>
        <taxon>Aspergillus subgen. Circumdati</taxon>
    </lineage>
</organism>
<dbReference type="InterPro" id="IPR036864">
    <property type="entry name" value="Zn2-C6_fun-type_DNA-bd_sf"/>
</dbReference>
<sequence length="790" mass="87892">MASTSAQPVMDDTRRSERANSELPDEPGPSGERKTKTYKRSRSGCFTCRLRRKKCDETRPICSTCTKLGLKCNYVTPKWWATKEQRGVQKERIKERIRQTKVMEKEGNLQKYRDRISALVPKPPESEGTSSSHAASRGQAITIPQSLPTPVTPNPNPFQVQQDVALSTGVVSASPALPQSSPVPQASFLAQTPSLPQSATFSQTPALPPTPLSAPPTSTFAQSPIIPQVQTFTSTAGAPQLQLVSRVSIQPSPQTETFTRPPLPQYSGQGPSSVPPPTPRLPHRELARPPFSLPQPYNQDFFDNMAIGGSDSTDAQLPLYESVRGLISVDNNAQPLLQHFVDHVLHTVFPILEARQGPRLHINEILGLMQNNRAYLRCCLSAAAIHLKYTLGLDDQMDHDIMEHRYAAISQLSNVLNRESGHLQNLDATLGLIFYNSFVATSEDYLDDIPWSHHFKGAATLIKKLINPPSSLSVALVAWIDIIGATMLGATPEFAHTYRQRHVTGIRSGLQHVMGCDDRIMYLISEIACLESLWLEGNLEELDLYQHVFALNEQINWTEATDSPVEAPYDSNGVIIADKLVTLITALFRLAARLYAHSILPTFDSYDATVMSWVTRIGDIIQMIPTGRTGYDRCLAWPLFIAGLYSVPPSQFRKILSERIAALGCLGKFGSIGRVYRVLTEVWRIADATASLPGSGTRPPKSCVSQSVAAEEAFQASIQQHRSPLDVEEVGDEHQDGEQEAQEEQNLEPPNQEQHGEENQDDEKESEEPEKRYIYWREVMRANNWEYLLM</sequence>
<dbReference type="InterPro" id="IPR021858">
    <property type="entry name" value="Fun_TF"/>
</dbReference>
<dbReference type="SUPFAM" id="SSF57701">
    <property type="entry name" value="Zn2/Cys6 DNA-binding domain"/>
    <property type="match status" value="1"/>
</dbReference>
<dbReference type="Proteomes" id="UP000247647">
    <property type="component" value="Unassembled WGS sequence"/>
</dbReference>
<feature type="region of interest" description="Disordered" evidence="6">
    <location>
        <begin position="196"/>
        <end position="219"/>
    </location>
</feature>
<feature type="region of interest" description="Disordered" evidence="6">
    <location>
        <begin position="720"/>
        <end position="773"/>
    </location>
</feature>
<dbReference type="GO" id="GO:0005634">
    <property type="term" value="C:nucleus"/>
    <property type="evidence" value="ECO:0007669"/>
    <property type="project" value="UniProtKB-SubCell"/>
</dbReference>
<keyword evidence="3" id="KW-0238">DNA-binding</keyword>
<dbReference type="CDD" id="cd00067">
    <property type="entry name" value="GAL4"/>
    <property type="match status" value="1"/>
</dbReference>
<name>A0A318YGL8_ASPNB</name>
<evidence type="ECO:0000256" key="4">
    <source>
        <dbReference type="ARBA" id="ARBA00023163"/>
    </source>
</evidence>
<reference evidence="8" key="1">
    <citation type="submission" date="2016-12" db="EMBL/GenBank/DDBJ databases">
        <title>The genomes of Aspergillus section Nigri reveals drivers in fungal speciation.</title>
        <authorList>
            <consortium name="DOE Joint Genome Institute"/>
            <person name="Vesth T.C."/>
            <person name="Nybo J."/>
            <person name="Theobald S."/>
            <person name="Brandl J."/>
            <person name="Frisvad J.C."/>
            <person name="Nielsen K.F."/>
            <person name="Lyhne E.K."/>
            <person name="Kogle M.E."/>
            <person name="Kuo A."/>
            <person name="Riley R."/>
            <person name="Clum A."/>
            <person name="Nolan M."/>
            <person name="Lipzen A."/>
            <person name="Salamov A."/>
            <person name="Henrissat B."/>
            <person name="Wiebenga A."/>
            <person name="De Vries R.P."/>
            <person name="Grigoriev I.V."/>
            <person name="Mortensen U.H."/>
            <person name="Andersen M.R."/>
            <person name="Baker S.E."/>
        </authorList>
    </citation>
    <scope>NUCLEOTIDE SEQUENCE [LARGE SCALE GENOMIC DNA]</scope>
    <source>
        <strain evidence="8">CBS 115656</strain>
    </source>
</reference>
<dbReference type="GO" id="GO:0000981">
    <property type="term" value="F:DNA-binding transcription factor activity, RNA polymerase II-specific"/>
    <property type="evidence" value="ECO:0007669"/>
    <property type="project" value="InterPro"/>
</dbReference>
<protein>
    <recommendedName>
        <fullName evidence="7">Zn(2)-C6 fungal-type domain-containing protein</fullName>
    </recommendedName>
</protein>
<dbReference type="RefSeq" id="XP_025478752.1">
    <property type="nucleotide sequence ID" value="XM_025629629.1"/>
</dbReference>
<evidence type="ECO:0000256" key="2">
    <source>
        <dbReference type="ARBA" id="ARBA00023015"/>
    </source>
</evidence>
<feature type="compositionally biased region" description="Basic and acidic residues" evidence="6">
    <location>
        <begin position="11"/>
        <end position="20"/>
    </location>
</feature>